<name>A0A2S8SPN1_9BACT</name>
<proteinExistence type="predicted"/>
<protein>
    <submittedName>
        <fullName evidence="1">Uncharacterized protein</fullName>
    </submittedName>
</protein>
<comment type="caution">
    <text evidence="1">The sequence shown here is derived from an EMBL/GenBank/DDBJ whole genome shotgun (WGS) entry which is preliminary data.</text>
</comment>
<dbReference type="AlphaFoldDB" id="A0A2S8SPN1"/>
<sequence>MNCGMAILTQKHTAAQFFFNFFGIPAAHRCKIGVFDGWIDLMHIERHFELIVTAVQALAAQLSHRLSARIAMLFTDLAGVTLAASLFVIDELRCVCCAALQTQECRL</sequence>
<dbReference type="Proteomes" id="UP000237684">
    <property type="component" value="Unassembled WGS sequence"/>
</dbReference>
<evidence type="ECO:0000313" key="2">
    <source>
        <dbReference type="Proteomes" id="UP000237684"/>
    </source>
</evidence>
<reference evidence="1 2" key="1">
    <citation type="journal article" date="2018" name="Syst. Appl. Microbiol.">
        <title>Abditibacterium utsteinense sp. nov., the first cultivated member of candidate phylum FBP, isolated from ice-free Antarctic soil samples.</title>
        <authorList>
            <person name="Tahon G."/>
            <person name="Tytgat B."/>
            <person name="Lebbe L."/>
            <person name="Carlier A."/>
            <person name="Willems A."/>
        </authorList>
    </citation>
    <scope>NUCLEOTIDE SEQUENCE [LARGE SCALE GENOMIC DNA]</scope>
    <source>
        <strain evidence="1 2">LMG 29911</strain>
    </source>
</reference>
<evidence type="ECO:0000313" key="1">
    <source>
        <dbReference type="EMBL" id="PQV62748.1"/>
    </source>
</evidence>
<organism evidence="1 2">
    <name type="scientific">Abditibacterium utsteinense</name>
    <dbReference type="NCBI Taxonomy" id="1960156"/>
    <lineage>
        <taxon>Bacteria</taxon>
        <taxon>Pseudomonadati</taxon>
        <taxon>Abditibacteriota</taxon>
        <taxon>Abditibacteriia</taxon>
        <taxon>Abditibacteriales</taxon>
        <taxon>Abditibacteriaceae</taxon>
        <taxon>Abditibacterium</taxon>
    </lineage>
</organism>
<dbReference type="EMBL" id="NIGF01000023">
    <property type="protein sequence ID" value="PQV62748.1"/>
    <property type="molecule type" value="Genomic_DNA"/>
</dbReference>
<dbReference type="InParanoid" id="A0A2S8SPN1"/>
<accession>A0A2S8SPN1</accession>
<keyword evidence="2" id="KW-1185">Reference proteome</keyword>
<gene>
    <name evidence="1" type="ORF">B1R32_12336</name>
</gene>